<evidence type="ECO:0000256" key="3">
    <source>
        <dbReference type="SAM" id="Phobius"/>
    </source>
</evidence>
<organism evidence="4 5">
    <name type="scientific">Micavibrio aeruginosavorus</name>
    <dbReference type="NCBI Taxonomy" id="349221"/>
    <lineage>
        <taxon>Bacteria</taxon>
        <taxon>Pseudomonadati</taxon>
        <taxon>Bdellovibrionota</taxon>
        <taxon>Bdellovibrionia</taxon>
        <taxon>Bdellovibrionales</taxon>
        <taxon>Pseudobdellovibrionaceae</taxon>
        <taxon>Micavibrio</taxon>
    </lineage>
</organism>
<comment type="caution">
    <text evidence="4">The sequence shown here is derived from an EMBL/GenBank/DDBJ whole genome shotgun (WGS) entry which is preliminary data.</text>
</comment>
<feature type="region of interest" description="Disordered" evidence="2">
    <location>
        <begin position="372"/>
        <end position="454"/>
    </location>
</feature>
<keyword evidence="1" id="KW-0175">Coiled coil</keyword>
<dbReference type="EMBL" id="QFNK01000007">
    <property type="protein sequence ID" value="PZO88809.1"/>
    <property type="molecule type" value="Genomic_DNA"/>
</dbReference>
<dbReference type="AlphaFoldDB" id="A0A2W5A8J8"/>
<keyword evidence="3" id="KW-1133">Transmembrane helix</keyword>
<gene>
    <name evidence="4" type="ORF">DI626_00935</name>
</gene>
<keyword evidence="3" id="KW-0472">Membrane</keyword>
<sequence length="492" mass="52369">MSNNNNGNGNDFEDDAFDDAYLEGEFDETALEDEGLEEYNAEDIDYNEDEYAAEDWSGEGDAQADESLYRTEKKGLSFNTIVIIGAIVVGGGVMAMTIMNKSAEQAAGQKGIFQSILDISGVMDGTLFGEKAEQPTPEELAAQEQRTQEEGFLNNPDAANPPMPSPISPAEMADAEEPLTPMPADAAPRGPEEVPPAVQTEVTEAKPQSAEDILLKAMANRQEKMSGQQEEVVAAPVAPETAPVIEAPKPAEVAALPAPVEPAPQPVPQQTPEQAAPVVAPAPAAPVVTESPQTAEKVAEVAASVQSVKQLADASNAEIEQNRKAVETLESKIDTLLKRMEQVETQVTAPRDTKPAQDPQLAQTVEALKKEIAALKERPAPVVPKTTQKVEEDDADIDEPAPVKSKPAPKKAAKPKAEPKVQQTASAAPAKASGRWELRAAQPGRAWVSRPGERDMKSVEVGATLPGLGQVTSITYSNNRWAVIGTQGRIDQ</sequence>
<name>A0A2W5A8J8_9BACT</name>
<proteinExistence type="predicted"/>
<protein>
    <submittedName>
        <fullName evidence="4">Uncharacterized protein</fullName>
    </submittedName>
</protein>
<feature type="region of interest" description="Disordered" evidence="2">
    <location>
        <begin position="259"/>
        <end position="283"/>
    </location>
</feature>
<feature type="coiled-coil region" evidence="1">
    <location>
        <begin position="312"/>
        <end position="346"/>
    </location>
</feature>
<evidence type="ECO:0000256" key="2">
    <source>
        <dbReference type="SAM" id="MobiDB-lite"/>
    </source>
</evidence>
<reference evidence="4 5" key="1">
    <citation type="submission" date="2017-08" db="EMBL/GenBank/DDBJ databases">
        <title>Infants hospitalized years apart are colonized by the same room-sourced microbial strains.</title>
        <authorList>
            <person name="Brooks B."/>
            <person name="Olm M.R."/>
            <person name="Firek B.A."/>
            <person name="Baker R."/>
            <person name="Thomas B.C."/>
            <person name="Morowitz M.J."/>
            <person name="Banfield J.F."/>
        </authorList>
    </citation>
    <scope>NUCLEOTIDE SEQUENCE [LARGE SCALE GENOMIC DNA]</scope>
    <source>
        <strain evidence="4">S2_018_000_R2_104</strain>
    </source>
</reference>
<evidence type="ECO:0000256" key="1">
    <source>
        <dbReference type="SAM" id="Coils"/>
    </source>
</evidence>
<feature type="compositionally biased region" description="Pro residues" evidence="2">
    <location>
        <begin position="259"/>
        <end position="269"/>
    </location>
</feature>
<accession>A0A2W5A8J8</accession>
<evidence type="ECO:0000313" key="5">
    <source>
        <dbReference type="Proteomes" id="UP000249557"/>
    </source>
</evidence>
<dbReference type="Proteomes" id="UP000249557">
    <property type="component" value="Unassembled WGS sequence"/>
</dbReference>
<feature type="transmembrane region" description="Helical" evidence="3">
    <location>
        <begin position="76"/>
        <end position="99"/>
    </location>
</feature>
<feature type="compositionally biased region" description="Low complexity" evidence="2">
    <location>
        <begin position="270"/>
        <end position="283"/>
    </location>
</feature>
<feature type="region of interest" description="Disordered" evidence="2">
    <location>
        <begin position="134"/>
        <end position="171"/>
    </location>
</feature>
<dbReference type="Gene3D" id="1.20.5.340">
    <property type="match status" value="1"/>
</dbReference>
<evidence type="ECO:0000313" key="4">
    <source>
        <dbReference type="EMBL" id="PZO88809.1"/>
    </source>
</evidence>
<keyword evidence="3" id="KW-0812">Transmembrane</keyword>